<proteinExistence type="predicted"/>
<dbReference type="WBParaSite" id="jg15638">
    <property type="protein sequence ID" value="jg15638"/>
    <property type="gene ID" value="jg15638"/>
</dbReference>
<dbReference type="Proteomes" id="UP000887574">
    <property type="component" value="Unplaced"/>
</dbReference>
<keyword evidence="2" id="KW-0804">Transcription</keyword>
<reference evidence="6" key="1">
    <citation type="submission" date="2022-11" db="UniProtKB">
        <authorList>
            <consortium name="WormBaseParasite"/>
        </authorList>
    </citation>
    <scope>IDENTIFICATION</scope>
</reference>
<sequence>MDYAEYVLLKAIIFFREEVGLSPTGMAQVREARTKYLRALFKYIRREKENTQNSDENRWIGTYTKRTPSASSFERISSILALVSVISSLKSVTHERFELSHIFNIIQFDGLINEVHNIDLEAK</sequence>
<dbReference type="PROSITE" id="PS51843">
    <property type="entry name" value="NR_LBD"/>
    <property type="match status" value="1"/>
</dbReference>
<protein>
    <submittedName>
        <fullName evidence="6">NR LBD domain-containing protein</fullName>
    </submittedName>
</protein>
<keyword evidence="1" id="KW-0805">Transcription regulation</keyword>
<accession>A0A915D5N4</accession>
<evidence type="ECO:0000256" key="1">
    <source>
        <dbReference type="ARBA" id="ARBA00023015"/>
    </source>
</evidence>
<evidence type="ECO:0000313" key="6">
    <source>
        <dbReference type="WBParaSite" id="jg15638"/>
    </source>
</evidence>
<dbReference type="PANTHER" id="PTHR47630">
    <property type="entry name" value="NUCLEAR HORMONE RECEPTOR FAMILY-RELATED-RELATED"/>
    <property type="match status" value="1"/>
</dbReference>
<dbReference type="InterPro" id="IPR035500">
    <property type="entry name" value="NHR-like_dom_sf"/>
</dbReference>
<dbReference type="AlphaFoldDB" id="A0A915D5N4"/>
<evidence type="ECO:0000256" key="2">
    <source>
        <dbReference type="ARBA" id="ARBA00023163"/>
    </source>
</evidence>
<feature type="domain" description="NR LBD" evidence="4">
    <location>
        <begin position="1"/>
        <end position="119"/>
    </location>
</feature>
<name>A0A915D5N4_9BILA</name>
<dbReference type="Gene3D" id="1.10.565.10">
    <property type="entry name" value="Retinoid X Receptor"/>
    <property type="match status" value="1"/>
</dbReference>
<evidence type="ECO:0000259" key="4">
    <source>
        <dbReference type="PROSITE" id="PS51843"/>
    </source>
</evidence>
<dbReference type="Pfam" id="PF00104">
    <property type="entry name" value="Hormone_recep"/>
    <property type="match status" value="1"/>
</dbReference>
<evidence type="ECO:0000256" key="3">
    <source>
        <dbReference type="ARBA" id="ARBA00023170"/>
    </source>
</evidence>
<evidence type="ECO:0000313" key="5">
    <source>
        <dbReference type="Proteomes" id="UP000887574"/>
    </source>
</evidence>
<dbReference type="PANTHER" id="PTHR47630:SF1">
    <property type="entry name" value="NUCLEAR HORMONE RECEPTOR FAMILY MEMBER NHR-4"/>
    <property type="match status" value="1"/>
</dbReference>
<keyword evidence="3" id="KW-0675">Receptor</keyword>
<dbReference type="SUPFAM" id="SSF48508">
    <property type="entry name" value="Nuclear receptor ligand-binding domain"/>
    <property type="match status" value="1"/>
</dbReference>
<dbReference type="InterPro" id="IPR052499">
    <property type="entry name" value="C.elegans_NHRs"/>
</dbReference>
<organism evidence="5 6">
    <name type="scientific">Ditylenchus dipsaci</name>
    <dbReference type="NCBI Taxonomy" id="166011"/>
    <lineage>
        <taxon>Eukaryota</taxon>
        <taxon>Metazoa</taxon>
        <taxon>Ecdysozoa</taxon>
        <taxon>Nematoda</taxon>
        <taxon>Chromadorea</taxon>
        <taxon>Rhabditida</taxon>
        <taxon>Tylenchina</taxon>
        <taxon>Tylenchomorpha</taxon>
        <taxon>Sphaerularioidea</taxon>
        <taxon>Anguinidae</taxon>
        <taxon>Anguininae</taxon>
        <taxon>Ditylenchus</taxon>
    </lineage>
</organism>
<keyword evidence="5" id="KW-1185">Reference proteome</keyword>
<dbReference type="InterPro" id="IPR000536">
    <property type="entry name" value="Nucl_hrmn_rcpt_lig-bd"/>
</dbReference>